<comment type="caution">
    <text evidence="1">The sequence shown here is derived from an EMBL/GenBank/DDBJ whole genome shotgun (WGS) entry which is preliminary data.</text>
</comment>
<sequence length="85" mass="9048">MVARAARASTATPSSRAVRNRATAMAMALALDAWIRPSAAGSATAGRARVLAWVTQAHCGQTGMFCELKTPEWVRIGCLWRACVT</sequence>
<gene>
    <name evidence="1" type="ORF">GCM10022403_037510</name>
</gene>
<accession>A0ABP7HQA4</accession>
<proteinExistence type="predicted"/>
<evidence type="ECO:0008006" key="3">
    <source>
        <dbReference type="Google" id="ProtNLM"/>
    </source>
</evidence>
<reference evidence="2" key="1">
    <citation type="journal article" date="2019" name="Int. J. Syst. Evol. Microbiol.">
        <title>The Global Catalogue of Microorganisms (GCM) 10K type strain sequencing project: providing services to taxonomists for standard genome sequencing and annotation.</title>
        <authorList>
            <consortium name="The Broad Institute Genomics Platform"/>
            <consortium name="The Broad Institute Genome Sequencing Center for Infectious Disease"/>
            <person name="Wu L."/>
            <person name="Ma J."/>
        </authorList>
    </citation>
    <scope>NUCLEOTIDE SEQUENCE [LARGE SCALE GENOMIC DNA]</scope>
    <source>
        <strain evidence="2">JCM 17138</strain>
    </source>
</reference>
<organism evidence="1 2">
    <name type="scientific">Streptomyces coacervatus</name>
    <dbReference type="NCBI Taxonomy" id="647381"/>
    <lineage>
        <taxon>Bacteria</taxon>
        <taxon>Bacillati</taxon>
        <taxon>Actinomycetota</taxon>
        <taxon>Actinomycetes</taxon>
        <taxon>Kitasatosporales</taxon>
        <taxon>Streptomycetaceae</taxon>
        <taxon>Streptomyces</taxon>
    </lineage>
</organism>
<dbReference type="Proteomes" id="UP001501009">
    <property type="component" value="Unassembled WGS sequence"/>
</dbReference>
<evidence type="ECO:0000313" key="2">
    <source>
        <dbReference type="Proteomes" id="UP001501009"/>
    </source>
</evidence>
<protein>
    <recommendedName>
        <fullName evidence="3">Secreted protein</fullName>
    </recommendedName>
</protein>
<name>A0ABP7HQA4_9ACTN</name>
<dbReference type="EMBL" id="BAABDE010000017">
    <property type="protein sequence ID" value="GAA3799890.1"/>
    <property type="molecule type" value="Genomic_DNA"/>
</dbReference>
<keyword evidence="2" id="KW-1185">Reference proteome</keyword>
<evidence type="ECO:0000313" key="1">
    <source>
        <dbReference type="EMBL" id="GAA3799890.1"/>
    </source>
</evidence>